<feature type="compositionally biased region" description="Low complexity" evidence="1">
    <location>
        <begin position="104"/>
        <end position="118"/>
    </location>
</feature>
<reference evidence="2 3" key="1">
    <citation type="journal article" date="2018" name="Nat. Ecol. Evol.">
        <title>Shark genomes provide insights into elasmobranch evolution and the origin of vertebrates.</title>
        <authorList>
            <person name="Hara Y"/>
            <person name="Yamaguchi K"/>
            <person name="Onimaru K"/>
            <person name="Kadota M"/>
            <person name="Koyanagi M"/>
            <person name="Keeley SD"/>
            <person name="Tatsumi K"/>
            <person name="Tanaka K"/>
            <person name="Motone F"/>
            <person name="Kageyama Y"/>
            <person name="Nozu R"/>
            <person name="Adachi N"/>
            <person name="Nishimura O"/>
            <person name="Nakagawa R"/>
            <person name="Tanegashima C"/>
            <person name="Kiyatake I"/>
            <person name="Matsumoto R"/>
            <person name="Murakumo K"/>
            <person name="Nishida K"/>
            <person name="Terakita A"/>
            <person name="Kuratani S"/>
            <person name="Sato K"/>
            <person name="Hyodo S Kuraku.S."/>
        </authorList>
    </citation>
    <scope>NUCLEOTIDE SEQUENCE [LARGE SCALE GENOMIC DNA]</scope>
</reference>
<keyword evidence="3" id="KW-1185">Reference proteome</keyword>
<gene>
    <name evidence="2" type="ORF">chiPu_0019492</name>
</gene>
<evidence type="ECO:0000313" key="2">
    <source>
        <dbReference type="EMBL" id="GCC20922.1"/>
    </source>
</evidence>
<dbReference type="AlphaFoldDB" id="A0A401RS13"/>
<organism evidence="2 3">
    <name type="scientific">Chiloscyllium punctatum</name>
    <name type="common">Brownbanded bambooshark</name>
    <name type="synonym">Hemiscyllium punctatum</name>
    <dbReference type="NCBI Taxonomy" id="137246"/>
    <lineage>
        <taxon>Eukaryota</taxon>
        <taxon>Metazoa</taxon>
        <taxon>Chordata</taxon>
        <taxon>Craniata</taxon>
        <taxon>Vertebrata</taxon>
        <taxon>Chondrichthyes</taxon>
        <taxon>Elasmobranchii</taxon>
        <taxon>Galeomorphii</taxon>
        <taxon>Galeoidea</taxon>
        <taxon>Orectolobiformes</taxon>
        <taxon>Hemiscylliidae</taxon>
        <taxon>Chiloscyllium</taxon>
    </lineage>
</organism>
<dbReference type="Proteomes" id="UP000287033">
    <property type="component" value="Unassembled WGS sequence"/>
</dbReference>
<evidence type="ECO:0000256" key="1">
    <source>
        <dbReference type="SAM" id="MobiDB-lite"/>
    </source>
</evidence>
<evidence type="ECO:0000313" key="3">
    <source>
        <dbReference type="Proteomes" id="UP000287033"/>
    </source>
</evidence>
<feature type="region of interest" description="Disordered" evidence="1">
    <location>
        <begin position="83"/>
        <end position="142"/>
    </location>
</feature>
<proteinExistence type="predicted"/>
<comment type="caution">
    <text evidence="2">The sequence shown here is derived from an EMBL/GenBank/DDBJ whole genome shotgun (WGS) entry which is preliminary data.</text>
</comment>
<protein>
    <submittedName>
        <fullName evidence="2">Uncharacterized protein</fullName>
    </submittedName>
</protein>
<sequence length="142" mass="15813">MYEIYNIYIFHSLTVSKETARSRRSTTSHHAPGPDQPRVKGPNLSATLRHRARGFRSLAVLNGGTPSLMLARLKLFQGRENKTLGKQTQFDWEPETKRASQEFAAGGSRAGASPSPRGGKAENRQTVVNHGEKRAAQQWSRK</sequence>
<accession>A0A401RS13</accession>
<feature type="region of interest" description="Disordered" evidence="1">
    <location>
        <begin position="20"/>
        <end position="43"/>
    </location>
</feature>
<name>A0A401RS13_CHIPU</name>
<dbReference type="EMBL" id="BEZZ01002014">
    <property type="protein sequence ID" value="GCC20922.1"/>
    <property type="molecule type" value="Genomic_DNA"/>
</dbReference>